<dbReference type="InterPro" id="IPR009061">
    <property type="entry name" value="DNA-bd_dom_put_sf"/>
</dbReference>
<dbReference type="RefSeq" id="WP_008597162.1">
    <property type="nucleotide sequence ID" value="NZ_AMRM01000012.1"/>
</dbReference>
<reference evidence="7 8" key="1">
    <citation type="journal article" date="2012" name="J. Bacteriol.">
        <title>Genome Sequence of Nitratireductor pacificus Type Strain pht-3B.</title>
        <authorList>
            <person name="Lai Q."/>
            <person name="Li G."/>
            <person name="Shao Z."/>
        </authorList>
    </citation>
    <scope>NUCLEOTIDE SEQUENCE [LARGE SCALE GENOMIC DNA]</scope>
    <source>
        <strain evidence="8">pht-3B</strain>
    </source>
</reference>
<protein>
    <submittedName>
        <fullName evidence="7">MerR family transcriptional regulator</fullName>
    </submittedName>
</protein>
<proteinExistence type="predicted"/>
<dbReference type="InterPro" id="IPR000551">
    <property type="entry name" value="MerR-type_HTH_dom"/>
</dbReference>
<name>K2MMY6_9HYPH</name>
<evidence type="ECO:0000313" key="7">
    <source>
        <dbReference type="EMBL" id="EKF18612.1"/>
    </source>
</evidence>
<keyword evidence="1" id="KW-0678">Repressor</keyword>
<gene>
    <name evidence="7" type="ORF">NA2_11969</name>
</gene>
<feature type="region of interest" description="Disordered" evidence="5">
    <location>
        <begin position="117"/>
        <end position="145"/>
    </location>
</feature>
<evidence type="ECO:0000256" key="3">
    <source>
        <dbReference type="ARBA" id="ARBA00023125"/>
    </source>
</evidence>
<organism evidence="7 8">
    <name type="scientific">Nitratireductor pacificus pht-3B</name>
    <dbReference type="NCBI Taxonomy" id="391937"/>
    <lineage>
        <taxon>Bacteria</taxon>
        <taxon>Pseudomonadati</taxon>
        <taxon>Pseudomonadota</taxon>
        <taxon>Alphaproteobacteria</taxon>
        <taxon>Hyphomicrobiales</taxon>
        <taxon>Phyllobacteriaceae</taxon>
        <taxon>Nitratireductor</taxon>
    </lineage>
</organism>
<dbReference type="PANTHER" id="PTHR30204:SF69">
    <property type="entry name" value="MERR-FAMILY TRANSCRIPTIONAL REGULATOR"/>
    <property type="match status" value="1"/>
</dbReference>
<dbReference type="Pfam" id="PF13411">
    <property type="entry name" value="MerR_1"/>
    <property type="match status" value="1"/>
</dbReference>
<dbReference type="InterPro" id="IPR047057">
    <property type="entry name" value="MerR_fam"/>
</dbReference>
<dbReference type="GO" id="GO:0003677">
    <property type="term" value="F:DNA binding"/>
    <property type="evidence" value="ECO:0007669"/>
    <property type="project" value="UniProtKB-KW"/>
</dbReference>
<evidence type="ECO:0000313" key="8">
    <source>
        <dbReference type="Proteomes" id="UP000006786"/>
    </source>
</evidence>
<dbReference type="SMART" id="SM00422">
    <property type="entry name" value="HTH_MERR"/>
    <property type="match status" value="1"/>
</dbReference>
<dbReference type="PROSITE" id="PS50937">
    <property type="entry name" value="HTH_MERR_2"/>
    <property type="match status" value="1"/>
</dbReference>
<dbReference type="Proteomes" id="UP000006786">
    <property type="component" value="Unassembled WGS sequence"/>
</dbReference>
<keyword evidence="2" id="KW-0805">Transcription regulation</keyword>
<dbReference type="Gene3D" id="1.10.1660.10">
    <property type="match status" value="1"/>
</dbReference>
<dbReference type="SUPFAM" id="SSF46955">
    <property type="entry name" value="Putative DNA-binding domain"/>
    <property type="match status" value="1"/>
</dbReference>
<dbReference type="PATRIC" id="fig|391937.3.peg.2459"/>
<keyword evidence="4" id="KW-0804">Transcription</keyword>
<sequence>MLIQDAAKALQVSPRTLRHYEGKGLLHPGRDANGYRRYTPADIRRAARIRDLIATGYSTREIMAIAPCLDDANAGACHDAVAGLAHKLQQIDRLMAGLSKTRQAVIEQLDSLKASLGDENQASEPVHERLQASVSLPRRLSRGGR</sequence>
<evidence type="ECO:0000256" key="2">
    <source>
        <dbReference type="ARBA" id="ARBA00023015"/>
    </source>
</evidence>
<keyword evidence="3" id="KW-0238">DNA-binding</keyword>
<dbReference type="eggNOG" id="COG0789">
    <property type="taxonomic scope" value="Bacteria"/>
</dbReference>
<comment type="caution">
    <text evidence="7">The sequence shown here is derived from an EMBL/GenBank/DDBJ whole genome shotgun (WGS) entry which is preliminary data.</text>
</comment>
<evidence type="ECO:0000256" key="4">
    <source>
        <dbReference type="ARBA" id="ARBA00023163"/>
    </source>
</evidence>
<dbReference type="EMBL" id="AMRM01000012">
    <property type="protein sequence ID" value="EKF18612.1"/>
    <property type="molecule type" value="Genomic_DNA"/>
</dbReference>
<accession>K2MMY6</accession>
<dbReference type="PANTHER" id="PTHR30204">
    <property type="entry name" value="REDOX-CYCLING DRUG-SENSING TRANSCRIPTIONAL ACTIVATOR SOXR"/>
    <property type="match status" value="1"/>
</dbReference>
<dbReference type="STRING" id="391937.NA2_11969"/>
<evidence type="ECO:0000256" key="5">
    <source>
        <dbReference type="SAM" id="MobiDB-lite"/>
    </source>
</evidence>
<dbReference type="GO" id="GO:0003700">
    <property type="term" value="F:DNA-binding transcription factor activity"/>
    <property type="evidence" value="ECO:0007669"/>
    <property type="project" value="InterPro"/>
</dbReference>
<dbReference type="AlphaFoldDB" id="K2MMY6"/>
<evidence type="ECO:0000259" key="6">
    <source>
        <dbReference type="PROSITE" id="PS50937"/>
    </source>
</evidence>
<evidence type="ECO:0000256" key="1">
    <source>
        <dbReference type="ARBA" id="ARBA00022491"/>
    </source>
</evidence>
<keyword evidence="8" id="KW-1185">Reference proteome</keyword>
<feature type="domain" description="HTH merR-type" evidence="6">
    <location>
        <begin position="1"/>
        <end position="68"/>
    </location>
</feature>
<dbReference type="OrthoDB" id="9802944at2"/>